<evidence type="ECO:0000313" key="5">
    <source>
        <dbReference type="RefSeq" id="XP_006816260.1"/>
    </source>
</evidence>
<dbReference type="PANTHER" id="PTHR10559">
    <property type="entry name" value="TRANSCOBALAMIN-1/GASTRIC INTRINSIC FACTOR"/>
    <property type="match status" value="1"/>
</dbReference>
<dbReference type="PANTHER" id="PTHR10559:SF18">
    <property type="entry name" value="TRANSCOBALAMIN II"/>
    <property type="match status" value="1"/>
</dbReference>
<evidence type="ECO:0000256" key="2">
    <source>
        <dbReference type="ARBA" id="ARBA00022525"/>
    </source>
</evidence>
<comment type="subcellular location">
    <subcellularLocation>
        <location evidence="1">Secreted</location>
    </subcellularLocation>
</comment>
<dbReference type="SUPFAM" id="SSF48239">
    <property type="entry name" value="Terpenoid cyclases/Protein prenyltransferases"/>
    <property type="match status" value="1"/>
</dbReference>
<organism evidence="4 5">
    <name type="scientific">Saccoglossus kowalevskii</name>
    <name type="common">Acorn worm</name>
    <dbReference type="NCBI Taxonomy" id="10224"/>
    <lineage>
        <taxon>Eukaryota</taxon>
        <taxon>Metazoa</taxon>
        <taxon>Hemichordata</taxon>
        <taxon>Enteropneusta</taxon>
        <taxon>Harrimaniidae</taxon>
        <taxon>Saccoglossus</taxon>
    </lineage>
</organism>
<evidence type="ECO:0000313" key="4">
    <source>
        <dbReference type="Proteomes" id="UP000694865"/>
    </source>
</evidence>
<proteinExistence type="predicted"/>
<dbReference type="InterPro" id="IPR051588">
    <property type="entry name" value="Cobalamin_Transport"/>
</dbReference>
<name>A0ABM0M8B9_SACKO</name>
<feature type="non-terminal residue" evidence="5">
    <location>
        <position position="165"/>
    </location>
</feature>
<dbReference type="Pfam" id="PF01122">
    <property type="entry name" value="Cobalamin_bind"/>
    <property type="match status" value="1"/>
</dbReference>
<keyword evidence="3" id="KW-0732">Signal</keyword>
<dbReference type="GeneID" id="102802891"/>
<evidence type="ECO:0000256" key="1">
    <source>
        <dbReference type="ARBA" id="ARBA00004613"/>
    </source>
</evidence>
<evidence type="ECO:0000256" key="3">
    <source>
        <dbReference type="ARBA" id="ARBA00022729"/>
    </source>
</evidence>
<dbReference type="RefSeq" id="XP_006816260.1">
    <property type="nucleotide sequence ID" value="XM_006816197.1"/>
</dbReference>
<dbReference type="Gene3D" id="1.50.10.20">
    <property type="match status" value="1"/>
</dbReference>
<reference evidence="5" key="1">
    <citation type="submission" date="2025-08" db="UniProtKB">
        <authorList>
            <consortium name="RefSeq"/>
        </authorList>
    </citation>
    <scope>IDENTIFICATION</scope>
    <source>
        <tissue evidence="5">Testes</tissue>
    </source>
</reference>
<keyword evidence="4" id="KW-1185">Reference proteome</keyword>
<accession>A0ABM0M8B9</accession>
<gene>
    <name evidence="5" type="primary">LOC102802891</name>
</gene>
<dbReference type="InterPro" id="IPR008930">
    <property type="entry name" value="Terpenoid_cyclase/PrenylTrfase"/>
</dbReference>
<keyword evidence="2" id="KW-0964">Secreted</keyword>
<sequence>MLSHLRMCMYNSTSGAEQSTDLPAGNLAYYVLALYSTCHDVSDFYGHDLLQLLKQKMHNFPVESFSNPFQYSLALLALCNAESYIDSSFVNMFKGLQDDDGSYFYGDVDTTAMAAMALTCMSHMAQFVNDATINATLDGCVDYLRSRQEPSGNYANIFASALSDQ</sequence>
<protein>
    <submittedName>
        <fullName evidence="5">Transcobalamin-2-like</fullName>
    </submittedName>
</protein>
<dbReference type="InterPro" id="IPR002157">
    <property type="entry name" value="Cbl-bd_prot"/>
</dbReference>
<dbReference type="Proteomes" id="UP000694865">
    <property type="component" value="Unplaced"/>
</dbReference>